<dbReference type="Proteomes" id="UP001221566">
    <property type="component" value="Unassembled WGS sequence"/>
</dbReference>
<reference evidence="1 2" key="1">
    <citation type="submission" date="2023-01" db="EMBL/GenBank/DDBJ databases">
        <title>Novel species of the genus Vogesella isolated from rivers.</title>
        <authorList>
            <person name="Lu H."/>
        </authorList>
    </citation>
    <scope>NUCLEOTIDE SEQUENCE [LARGE SCALE GENOMIC DNA]</scope>
    <source>
        <strain evidence="1 2">SH7W</strain>
    </source>
</reference>
<protein>
    <submittedName>
        <fullName evidence="1">Uncharacterized protein</fullName>
    </submittedName>
</protein>
<proteinExistence type="predicted"/>
<dbReference type="EMBL" id="JAQQKY010000018">
    <property type="protein sequence ID" value="MDC7692603.1"/>
    <property type="molecule type" value="Genomic_DNA"/>
</dbReference>
<evidence type="ECO:0000313" key="2">
    <source>
        <dbReference type="Proteomes" id="UP001221566"/>
    </source>
</evidence>
<keyword evidence="2" id="KW-1185">Reference proteome</keyword>
<organism evidence="1 2">
    <name type="scientific">Vogesella indigofera</name>
    <name type="common">Pseudomonas indigofera</name>
    <dbReference type="NCBI Taxonomy" id="45465"/>
    <lineage>
        <taxon>Bacteria</taxon>
        <taxon>Pseudomonadati</taxon>
        <taxon>Pseudomonadota</taxon>
        <taxon>Betaproteobacteria</taxon>
        <taxon>Neisseriales</taxon>
        <taxon>Chromobacteriaceae</taxon>
        <taxon>Vogesella</taxon>
    </lineage>
</organism>
<sequence length="151" mass="16494">MVTGKDGAKYVVAEVDYTLDGCNARIDSAGDIYAVLPFSHTSDVMTMKVGSINGLKNDSGAEGLFPVYSKHGVIGCSEFLATAEQNEIVKMALADFAYLFKSVDLQRYSFENIANGIEVNHCDEKSNEVVRVLREVHQNQVEACAYCLNAL</sequence>
<gene>
    <name evidence="1" type="ORF">PQU93_17720</name>
</gene>
<evidence type="ECO:0000313" key="1">
    <source>
        <dbReference type="EMBL" id="MDC7692603.1"/>
    </source>
</evidence>
<dbReference type="RefSeq" id="WP_272804174.1">
    <property type="nucleotide sequence ID" value="NZ_JAQQKY010000018.1"/>
</dbReference>
<accession>A0ABT5I907</accession>
<name>A0ABT5I907_VOGIN</name>
<comment type="caution">
    <text evidence="1">The sequence shown here is derived from an EMBL/GenBank/DDBJ whole genome shotgun (WGS) entry which is preliminary data.</text>
</comment>